<accession>A0A8J7QZM2</accession>
<feature type="transmembrane region" description="Helical" evidence="2">
    <location>
        <begin position="841"/>
        <end position="859"/>
    </location>
</feature>
<dbReference type="SUPFAM" id="SSF82714">
    <property type="entry name" value="Multidrug efflux transporter AcrB TolC docking domain, DN and DC subdomains"/>
    <property type="match status" value="2"/>
</dbReference>
<keyword evidence="2" id="KW-0472">Membrane</keyword>
<dbReference type="PANTHER" id="PTHR32063">
    <property type="match status" value="1"/>
</dbReference>
<feature type="region of interest" description="Disordered" evidence="1">
    <location>
        <begin position="1029"/>
        <end position="1055"/>
    </location>
</feature>
<feature type="transmembrane region" description="Helical" evidence="2">
    <location>
        <begin position="987"/>
        <end position="1010"/>
    </location>
</feature>
<dbReference type="Gene3D" id="3.30.70.1320">
    <property type="entry name" value="Multidrug efflux transporter AcrB pore domain like"/>
    <property type="match status" value="1"/>
</dbReference>
<feature type="transmembrane region" description="Helical" evidence="2">
    <location>
        <begin position="459"/>
        <end position="486"/>
    </location>
</feature>
<dbReference type="InterPro" id="IPR027463">
    <property type="entry name" value="AcrB_DN_DC_subdom"/>
</dbReference>
<dbReference type="Pfam" id="PF00873">
    <property type="entry name" value="ACR_tran"/>
    <property type="match status" value="1"/>
</dbReference>
<gene>
    <name evidence="3" type="ORF">J5Y06_03770</name>
</gene>
<dbReference type="SUPFAM" id="SSF82866">
    <property type="entry name" value="Multidrug efflux transporter AcrB transmembrane domain"/>
    <property type="match status" value="2"/>
</dbReference>
<name>A0A8J7QZM2_9HYPH</name>
<feature type="transmembrane region" description="Helical" evidence="2">
    <location>
        <begin position="331"/>
        <end position="350"/>
    </location>
</feature>
<feature type="transmembrane region" description="Helical" evidence="2">
    <location>
        <begin position="507"/>
        <end position="530"/>
    </location>
</feature>
<dbReference type="PRINTS" id="PR00702">
    <property type="entry name" value="ACRIFLAVINRP"/>
</dbReference>
<dbReference type="EMBL" id="JAGIYY010000001">
    <property type="protein sequence ID" value="MBP0437773.1"/>
    <property type="molecule type" value="Genomic_DNA"/>
</dbReference>
<evidence type="ECO:0000256" key="1">
    <source>
        <dbReference type="SAM" id="MobiDB-lite"/>
    </source>
</evidence>
<dbReference type="PANTHER" id="PTHR32063:SF0">
    <property type="entry name" value="SWARMING MOTILITY PROTEIN SWRC"/>
    <property type="match status" value="1"/>
</dbReference>
<keyword evidence="2" id="KW-1133">Transmembrane helix</keyword>
<dbReference type="SUPFAM" id="SSF82693">
    <property type="entry name" value="Multidrug efflux transporter AcrB pore domain, PN1, PN2, PC1 and PC2 subdomains"/>
    <property type="match status" value="3"/>
</dbReference>
<feature type="transmembrane region" description="Helical" evidence="2">
    <location>
        <begin position="427"/>
        <end position="447"/>
    </location>
</feature>
<dbReference type="Gene3D" id="3.30.70.1440">
    <property type="entry name" value="Multidrug efflux transporter AcrB pore domain"/>
    <property type="match status" value="1"/>
</dbReference>
<evidence type="ECO:0000313" key="3">
    <source>
        <dbReference type="EMBL" id="MBP0437773.1"/>
    </source>
</evidence>
<evidence type="ECO:0000313" key="4">
    <source>
        <dbReference type="Proteomes" id="UP000666240"/>
    </source>
</evidence>
<feature type="transmembrane region" description="Helical" evidence="2">
    <location>
        <begin position="357"/>
        <end position="376"/>
    </location>
</feature>
<feature type="transmembrane region" description="Helical" evidence="2">
    <location>
        <begin position="382"/>
        <end position="406"/>
    </location>
</feature>
<evidence type="ECO:0000256" key="2">
    <source>
        <dbReference type="SAM" id="Phobius"/>
    </source>
</evidence>
<reference evidence="3" key="1">
    <citation type="submission" date="2021-03" db="EMBL/GenBank/DDBJ databases">
        <title>Genome sequencing and assembly of Tianweitania sediminis.</title>
        <authorList>
            <person name="Chhetri G."/>
        </authorList>
    </citation>
    <scope>NUCLEOTIDE SEQUENCE</scope>
    <source>
        <strain evidence="3">Z8</strain>
    </source>
</reference>
<keyword evidence="2" id="KW-0812">Transmembrane</keyword>
<keyword evidence="4" id="KW-1185">Reference proteome</keyword>
<dbReference type="Gene3D" id="3.30.70.1430">
    <property type="entry name" value="Multidrug efflux transporter AcrB pore domain"/>
    <property type="match status" value="2"/>
</dbReference>
<dbReference type="GO" id="GO:0042910">
    <property type="term" value="F:xenobiotic transmembrane transporter activity"/>
    <property type="evidence" value="ECO:0007669"/>
    <property type="project" value="TreeGrafter"/>
</dbReference>
<sequence>MGLVGYAIRNARLTLCILLFFIVAGALVYRAIPKEAEPDIQIPIIYVSLTYQGISPEDAERLLLRPVETQMKSLQNVKEIRAAGYQGGGFVLVEFMAGADLSNALQDVRSKVQDARRDLPQGVDEPTVTEVNVSDFPVLVVTLSGDVPERALTVAARELRDRLEEVEGVLEATLQGAREDLVEVIIDPVKLSSYGLRLDQLIQGVGASNSLVAAGAIEGSEGRYAVKVPSLIETPEDVADLPIVAGPNAVVRARDLATVRSTFKDAETITRLDGQPAIAIEVKKRTGTNLIHTVEQVKLVAENFKANLPEGTVVSFSQDKSTFINQMLSDLQNHVLIAVILVFIIILYSLSGRASILIGLSIPSSFLLGILMLGLMGYTVNMIVLFGLILAVGMLVDDAIIVTEYAERRMSEGMDRKQAFAEAASRMAGPVIAATLTRIAAFSPLLFWPGLVGEFMKYLPITLIVTLAASMLYALVFTPTIGALIAKAHPHEEEQARDGFYMNTVKAAVRFPKTVLLLTVAMLVGVFMAYGRYGAGVEFFPNVEPDYGLLYVHARGNLSLEEKDVAVREAERRILGWPGIKSVYTRSGSTRGGGNETAEDVVGVIQYEFIDWRERKPANDILDDLRVAMTGIPGADIEVRVPEAGPPTGKPIQVELSTANPEGLADTARAVAATIGKVPGVIDLTDGLPPPGVDWALQVDRAKAAQYGVSPASVGTVVQLVTTGLKLTDYRPAGSDDAVDIVLRLPEERRTLATLDQLRVETPGGSVPISNFVSRVAEPSVSILNRINGQRTIKVEANIANGFQVAAVQAQVTQAVSDMNLGAVRWKLGGSDEESQEAATFLTNAFGAAIFLIFVVLLAQFNKFTSVFLVLMTVVMATIGVFLGLLITGQPFGIVMSGIGVIALAGVVVNNNIVLIDTYDRLREEGWSKRDAILQTCRERARPVVLTALSAILGVLPIAFGLGLEIFHQETTINAPSTQWWISLSSAIVFGLSFATVLTLVVTPSALMVFTRDKKRAAKRSLLSRLLRRKPDEKDVPEAGNEPFGPAVPYPKAAE</sequence>
<dbReference type="Gene3D" id="1.20.1640.10">
    <property type="entry name" value="Multidrug efflux transporter AcrB transmembrane domain"/>
    <property type="match status" value="2"/>
</dbReference>
<protein>
    <submittedName>
        <fullName evidence="3">Efflux RND transporter permease subunit</fullName>
    </submittedName>
</protein>
<dbReference type="AlphaFoldDB" id="A0A8J7QZM2"/>
<comment type="caution">
    <text evidence="3">The sequence shown here is derived from an EMBL/GenBank/DDBJ whole genome shotgun (WGS) entry which is preliminary data.</text>
</comment>
<proteinExistence type="predicted"/>
<feature type="transmembrane region" description="Helical" evidence="2">
    <location>
        <begin position="944"/>
        <end position="967"/>
    </location>
</feature>
<dbReference type="InterPro" id="IPR001036">
    <property type="entry name" value="Acrflvin-R"/>
</dbReference>
<feature type="transmembrane region" description="Helical" evidence="2">
    <location>
        <begin position="893"/>
        <end position="915"/>
    </location>
</feature>
<dbReference type="Gene3D" id="3.30.2090.10">
    <property type="entry name" value="Multidrug efflux transporter AcrB TolC docking domain, DN and DC subdomains"/>
    <property type="match status" value="2"/>
</dbReference>
<dbReference type="RefSeq" id="WP_209333751.1">
    <property type="nucleotide sequence ID" value="NZ_JAGIYY010000001.1"/>
</dbReference>
<dbReference type="Proteomes" id="UP000666240">
    <property type="component" value="Unassembled WGS sequence"/>
</dbReference>
<organism evidence="3 4">
    <name type="scientific">Tianweitania sediminis</name>
    <dbReference type="NCBI Taxonomy" id="1502156"/>
    <lineage>
        <taxon>Bacteria</taxon>
        <taxon>Pseudomonadati</taxon>
        <taxon>Pseudomonadota</taxon>
        <taxon>Alphaproteobacteria</taxon>
        <taxon>Hyphomicrobiales</taxon>
        <taxon>Phyllobacteriaceae</taxon>
        <taxon>Tianweitania</taxon>
    </lineage>
</organism>
<dbReference type="GO" id="GO:0005886">
    <property type="term" value="C:plasma membrane"/>
    <property type="evidence" value="ECO:0007669"/>
    <property type="project" value="TreeGrafter"/>
</dbReference>
<feature type="transmembrane region" description="Helical" evidence="2">
    <location>
        <begin position="866"/>
        <end position="887"/>
    </location>
</feature>